<dbReference type="SUPFAM" id="SSF48403">
    <property type="entry name" value="Ankyrin repeat"/>
    <property type="match status" value="1"/>
</dbReference>
<dbReference type="InterPro" id="IPR036770">
    <property type="entry name" value="Ankyrin_rpt-contain_sf"/>
</dbReference>
<comment type="caution">
    <text evidence="4">The sequence shown here is derived from an EMBL/GenBank/DDBJ whole genome shotgun (WGS) entry which is preliminary data.</text>
</comment>
<dbReference type="SMART" id="SM00248">
    <property type="entry name" value="ANK"/>
    <property type="match status" value="3"/>
</dbReference>
<dbReference type="EMBL" id="JAMPKK010000094">
    <property type="protein sequence ID" value="MEP0867899.1"/>
    <property type="molecule type" value="Genomic_DNA"/>
</dbReference>
<evidence type="ECO:0000313" key="4">
    <source>
        <dbReference type="EMBL" id="MEP0867899.1"/>
    </source>
</evidence>
<reference evidence="4 5" key="1">
    <citation type="submission" date="2022-04" db="EMBL/GenBank/DDBJ databases">
        <title>Positive selection, recombination, and allopatry shape intraspecific diversity of widespread and dominant cyanobacteria.</title>
        <authorList>
            <person name="Wei J."/>
            <person name="Shu W."/>
            <person name="Hu C."/>
        </authorList>
    </citation>
    <scope>NUCLEOTIDE SEQUENCE [LARGE SCALE GENOMIC DNA]</scope>
    <source>
        <strain evidence="4 5">GB2-A5</strain>
    </source>
</reference>
<organism evidence="4 5">
    <name type="scientific">Funiculus sociatus GB2-A5</name>
    <dbReference type="NCBI Taxonomy" id="2933946"/>
    <lineage>
        <taxon>Bacteria</taxon>
        <taxon>Bacillati</taxon>
        <taxon>Cyanobacteriota</taxon>
        <taxon>Cyanophyceae</taxon>
        <taxon>Coleofasciculales</taxon>
        <taxon>Coleofasciculaceae</taxon>
        <taxon>Funiculus</taxon>
    </lineage>
</organism>
<name>A0ABV0JWR2_9CYAN</name>
<dbReference type="Gene3D" id="1.25.40.20">
    <property type="entry name" value="Ankyrin repeat-containing domain"/>
    <property type="match status" value="1"/>
</dbReference>
<gene>
    <name evidence="4" type="ORF">NDI37_26005</name>
</gene>
<proteinExistence type="predicted"/>
<keyword evidence="2 3" id="KW-0040">ANK repeat</keyword>
<dbReference type="Proteomes" id="UP001442494">
    <property type="component" value="Unassembled WGS sequence"/>
</dbReference>
<dbReference type="InterPro" id="IPR002110">
    <property type="entry name" value="Ankyrin_rpt"/>
</dbReference>
<evidence type="ECO:0000256" key="3">
    <source>
        <dbReference type="PROSITE-ProRule" id="PRU00023"/>
    </source>
</evidence>
<evidence type="ECO:0000256" key="1">
    <source>
        <dbReference type="ARBA" id="ARBA00022737"/>
    </source>
</evidence>
<accession>A0ABV0JWR2</accession>
<sequence length="167" mass="18749">MDTNLLMQESRQAIKNSDQSKLESLLASEPSQINATTVFGNWLHFAVSFNARMEIIKYLIEKGVDINQKAGILKGNALNIAAAERRIDVINYLLEKGAEIDISEPERNPLFSAIYSGSIDIVEVLITHQVNFKIKYTGERMKNMDALAYAKERGQIEIAEMLSLLSE</sequence>
<keyword evidence="5" id="KW-1185">Reference proteome</keyword>
<dbReference type="RefSeq" id="WP_190419737.1">
    <property type="nucleotide sequence ID" value="NZ_JAMPKK010000094.1"/>
</dbReference>
<dbReference type="PANTHER" id="PTHR24198">
    <property type="entry name" value="ANKYRIN REPEAT AND PROTEIN KINASE DOMAIN-CONTAINING PROTEIN"/>
    <property type="match status" value="1"/>
</dbReference>
<keyword evidence="1" id="KW-0677">Repeat</keyword>
<evidence type="ECO:0000256" key="2">
    <source>
        <dbReference type="ARBA" id="ARBA00023043"/>
    </source>
</evidence>
<protein>
    <submittedName>
        <fullName evidence="4">Ankyrin repeat domain-containing protein</fullName>
    </submittedName>
</protein>
<dbReference type="PROSITE" id="PS50088">
    <property type="entry name" value="ANK_REPEAT"/>
    <property type="match status" value="1"/>
</dbReference>
<dbReference type="Pfam" id="PF12796">
    <property type="entry name" value="Ank_2"/>
    <property type="match status" value="1"/>
</dbReference>
<evidence type="ECO:0000313" key="5">
    <source>
        <dbReference type="Proteomes" id="UP001442494"/>
    </source>
</evidence>
<feature type="repeat" description="ANK" evidence="3">
    <location>
        <begin position="73"/>
        <end position="105"/>
    </location>
</feature>
<dbReference type="PANTHER" id="PTHR24198:SF165">
    <property type="entry name" value="ANKYRIN REPEAT-CONTAINING PROTEIN-RELATED"/>
    <property type="match status" value="1"/>
</dbReference>